<dbReference type="GO" id="GO:0046872">
    <property type="term" value="F:metal ion binding"/>
    <property type="evidence" value="ECO:0007669"/>
    <property type="project" value="UniProtKB-KW"/>
</dbReference>
<dbReference type="Gene3D" id="3.90.1860.10">
    <property type="entry name" value="tRNA-splicing ligase RtcB"/>
    <property type="match status" value="1"/>
</dbReference>
<evidence type="ECO:0000313" key="17">
    <source>
        <dbReference type="EMBL" id="EFD92453.1"/>
    </source>
</evidence>
<comment type="catalytic activity">
    <reaction evidence="14">
        <text>a 3'-end 2',3'-cyclophospho-ribonucleotide-RNA + a 5'-end dephospho-ribonucleoside-RNA + GTP + H2O = a ribonucleotidyl-ribonucleotide-RNA + GMP + diphosphate + H(+)</text>
        <dbReference type="Rhea" id="RHEA:68080"/>
        <dbReference type="Rhea" id="RHEA-COMP:10464"/>
        <dbReference type="Rhea" id="RHEA-COMP:13936"/>
        <dbReference type="Rhea" id="RHEA-COMP:17355"/>
        <dbReference type="ChEBI" id="CHEBI:15377"/>
        <dbReference type="ChEBI" id="CHEBI:15378"/>
        <dbReference type="ChEBI" id="CHEBI:33019"/>
        <dbReference type="ChEBI" id="CHEBI:37565"/>
        <dbReference type="ChEBI" id="CHEBI:58115"/>
        <dbReference type="ChEBI" id="CHEBI:83064"/>
        <dbReference type="ChEBI" id="CHEBI:138284"/>
        <dbReference type="ChEBI" id="CHEBI:173118"/>
        <dbReference type="EC" id="6.5.1.8"/>
    </reaction>
</comment>
<evidence type="ECO:0000256" key="9">
    <source>
        <dbReference type="ARBA" id="ARBA00023211"/>
    </source>
</evidence>
<feature type="binding site" evidence="16">
    <location>
        <begin position="31"/>
        <end position="34"/>
    </location>
    <ligand>
        <name>GMP</name>
        <dbReference type="ChEBI" id="CHEBI:58115"/>
    </ligand>
</feature>
<evidence type="ECO:0000313" key="18">
    <source>
        <dbReference type="Proteomes" id="UP000009376"/>
    </source>
</evidence>
<sequence>MHSKGATRNFGPKYKELNGVLKSTGQPVIIGGSMETGSYLCVGTKKSELESFGTTLHGSGRTMSRVKAREVIEGKKLVNELEKKGIYVKSNSLNGLIEEGGAAYKDIDQVVNSMHDAGISLKVLKLVPIGNIKG</sequence>
<dbReference type="GO" id="GO:0006396">
    <property type="term" value="P:RNA processing"/>
    <property type="evidence" value="ECO:0007669"/>
    <property type="project" value="InterPro"/>
</dbReference>
<keyword evidence="7 16" id="KW-0547">Nucleotide-binding</keyword>
<reference evidence="17 18" key="1">
    <citation type="journal article" date="2010" name="Proc. Natl. Acad. Sci. U.S.A.">
        <title>Enigmatic, ultrasmall, uncultivated Archaea.</title>
        <authorList>
            <person name="Baker B.J."/>
            <person name="Comolli L.R."/>
            <person name="Dick G.J."/>
            <person name="Hauser L.J."/>
            <person name="Hyatt D."/>
            <person name="Dill B.D."/>
            <person name="Land M.L."/>
            <person name="Verberkmoes N.C."/>
            <person name="Hettich R.L."/>
            <person name="Banfield J.F."/>
        </authorList>
    </citation>
    <scope>NUCLEOTIDE SEQUENCE [LARGE SCALE GENOMIC DNA]</scope>
</reference>
<evidence type="ECO:0000256" key="11">
    <source>
        <dbReference type="ARBA" id="ARBA00033766"/>
    </source>
</evidence>
<dbReference type="PANTHER" id="PTHR11118">
    <property type="entry name" value="RNA-SPLICING LIGASE RTCB HOMOLOG"/>
    <property type="match status" value="1"/>
</dbReference>
<dbReference type="Proteomes" id="UP000009376">
    <property type="component" value="Unassembled WGS sequence"/>
</dbReference>
<comment type="function">
    <text evidence="12">Essential for tRNA splicing and maturation. Acts by directly joining spliced tRNA halves to mature-sized tRNAs. Joins RNA with 2',3'-cyclic-phosphate or 3'-phosphate ends to RNA with 5'-hydroxy ends.</text>
</comment>
<gene>
    <name evidence="17" type="ORF">BJBARM5_0835</name>
</gene>
<comment type="similarity">
    <text evidence="2">Belongs to the RtcB family.</text>
</comment>
<name>D6GWF3_PARA5</name>
<dbReference type="GO" id="GO:0003972">
    <property type="term" value="F:RNA ligase (ATP) activity"/>
    <property type="evidence" value="ECO:0007669"/>
    <property type="project" value="TreeGrafter"/>
</dbReference>
<feature type="binding site" evidence="16">
    <location>
        <begin position="57"/>
        <end position="60"/>
    </location>
    <ligand>
        <name>GMP</name>
        <dbReference type="ChEBI" id="CHEBI:58115"/>
    </ligand>
</feature>
<proteinExistence type="inferred from homology"/>
<evidence type="ECO:0000256" key="2">
    <source>
        <dbReference type="ARBA" id="ARBA00008071"/>
    </source>
</evidence>
<keyword evidence="6" id="KW-0479">Metal-binding</keyword>
<evidence type="ECO:0000256" key="8">
    <source>
        <dbReference type="ARBA" id="ARBA00023134"/>
    </source>
</evidence>
<dbReference type="GO" id="GO:0170057">
    <property type="term" value="F:RNA ligase (GTP) activity"/>
    <property type="evidence" value="ECO:0007669"/>
    <property type="project" value="UniProtKB-EC"/>
</dbReference>
<accession>D6GWF3</accession>
<evidence type="ECO:0000256" key="4">
    <source>
        <dbReference type="ARBA" id="ARBA00012726"/>
    </source>
</evidence>
<feature type="binding site" evidence="16">
    <location>
        <position position="133"/>
    </location>
    <ligand>
        <name>GMP</name>
        <dbReference type="ChEBI" id="CHEBI:58115"/>
    </ligand>
</feature>
<dbReference type="InterPro" id="IPR001233">
    <property type="entry name" value="RtcB"/>
</dbReference>
<evidence type="ECO:0000256" key="6">
    <source>
        <dbReference type="ARBA" id="ARBA00022723"/>
    </source>
</evidence>
<protein>
    <recommendedName>
        <fullName evidence="11">tRNA-splicing ligase RtcB</fullName>
        <ecNumber evidence="4">6.5.1.8</ecNumber>
    </recommendedName>
    <alternativeName>
        <fullName evidence="10">3'-phosphate/5'-hydroxy nucleic acid ligase</fullName>
    </alternativeName>
</protein>
<evidence type="ECO:0000256" key="14">
    <source>
        <dbReference type="ARBA" id="ARBA00049514"/>
    </source>
</evidence>
<keyword evidence="5" id="KW-0436">Ligase</keyword>
<keyword evidence="9" id="KW-0464">Manganese</keyword>
<organism evidence="17 18">
    <name type="scientific">Candidatus Parvarchaeum acidophilus ARMAN-5</name>
    <dbReference type="NCBI Taxonomy" id="662762"/>
    <lineage>
        <taxon>Archaea</taxon>
        <taxon>Candidatus Parvarchaeota</taxon>
        <taxon>Candidatus Parvarchaeum</taxon>
    </lineage>
</organism>
<dbReference type="Pfam" id="PF01139">
    <property type="entry name" value="RtcB"/>
    <property type="match status" value="1"/>
</dbReference>
<evidence type="ECO:0000256" key="1">
    <source>
        <dbReference type="ARBA" id="ARBA00001936"/>
    </source>
</evidence>
<feature type="binding site" evidence="16">
    <location>
        <position position="38"/>
    </location>
    <ligand>
        <name>GMP</name>
        <dbReference type="ChEBI" id="CHEBI:58115"/>
    </ligand>
</feature>
<dbReference type="InterPro" id="IPR036025">
    <property type="entry name" value="RtcB-like_sf"/>
</dbReference>
<comment type="catalytic activity">
    <reaction evidence="13">
        <text>a 3'-end 3'-phospho-ribonucleotide-RNA + a 5'-end dephospho-ribonucleoside-RNA + GTP = a ribonucleotidyl-ribonucleotide-RNA + GMP + diphosphate</text>
        <dbReference type="Rhea" id="RHEA:68076"/>
        <dbReference type="Rhea" id="RHEA-COMP:10463"/>
        <dbReference type="Rhea" id="RHEA-COMP:13936"/>
        <dbReference type="Rhea" id="RHEA-COMP:17355"/>
        <dbReference type="ChEBI" id="CHEBI:33019"/>
        <dbReference type="ChEBI" id="CHEBI:37565"/>
        <dbReference type="ChEBI" id="CHEBI:58115"/>
        <dbReference type="ChEBI" id="CHEBI:83062"/>
        <dbReference type="ChEBI" id="CHEBI:138284"/>
        <dbReference type="ChEBI" id="CHEBI:173118"/>
        <dbReference type="EC" id="6.5.1.8"/>
    </reaction>
</comment>
<dbReference type="EMBL" id="GG745593">
    <property type="protein sequence ID" value="EFD92453.1"/>
    <property type="molecule type" value="Genomic_DNA"/>
</dbReference>
<comment type="cofactor">
    <cofactor evidence="1">
        <name>Mn(2+)</name>
        <dbReference type="ChEBI" id="CHEBI:29035"/>
    </cofactor>
</comment>
<evidence type="ECO:0000256" key="10">
    <source>
        <dbReference type="ARBA" id="ARBA00030221"/>
    </source>
</evidence>
<dbReference type="AlphaFoldDB" id="D6GWF3"/>
<evidence type="ECO:0000256" key="7">
    <source>
        <dbReference type="ARBA" id="ARBA00022741"/>
    </source>
</evidence>
<evidence type="ECO:0000256" key="16">
    <source>
        <dbReference type="PIRSR" id="PIRSR601233-2"/>
    </source>
</evidence>
<feature type="active site" description="GMP-histidine intermediate" evidence="15">
    <location>
        <position position="57"/>
    </location>
</feature>
<evidence type="ECO:0000256" key="5">
    <source>
        <dbReference type="ARBA" id="ARBA00022598"/>
    </source>
</evidence>
<dbReference type="EC" id="6.5.1.8" evidence="4"/>
<evidence type="ECO:0000256" key="12">
    <source>
        <dbReference type="ARBA" id="ARBA00045316"/>
    </source>
</evidence>
<evidence type="ECO:0000256" key="13">
    <source>
        <dbReference type="ARBA" id="ARBA00047746"/>
    </source>
</evidence>
<evidence type="ECO:0000256" key="3">
    <source>
        <dbReference type="ARBA" id="ARBA00011245"/>
    </source>
</evidence>
<evidence type="ECO:0000256" key="15">
    <source>
        <dbReference type="PIRSR" id="PIRSR601233-1"/>
    </source>
</evidence>
<dbReference type="SUPFAM" id="SSF103365">
    <property type="entry name" value="Hypothetical protein PH1602"/>
    <property type="match status" value="1"/>
</dbReference>
<dbReference type="GO" id="GO:0005525">
    <property type="term" value="F:GTP binding"/>
    <property type="evidence" value="ECO:0007669"/>
    <property type="project" value="UniProtKB-KW"/>
</dbReference>
<keyword evidence="8 16" id="KW-0342">GTP-binding</keyword>
<dbReference type="PANTHER" id="PTHR11118:SF1">
    <property type="entry name" value="RNA-SPLICING LIGASE RTCB HOMOLOG"/>
    <property type="match status" value="1"/>
</dbReference>
<comment type="subunit">
    <text evidence="3">Monomer.</text>
</comment>